<dbReference type="Pfam" id="PF09048">
    <property type="entry name" value="Cro"/>
    <property type="match status" value="1"/>
</dbReference>
<evidence type="ECO:0000256" key="1">
    <source>
        <dbReference type="SAM" id="MobiDB-lite"/>
    </source>
</evidence>
<name>A0A6B3NWD1_9PSED</name>
<dbReference type="AlphaFoldDB" id="A0A6B3NWD1"/>
<dbReference type="InterPro" id="IPR010982">
    <property type="entry name" value="Lambda_DNA-bd_dom_sf"/>
</dbReference>
<dbReference type="GO" id="GO:0003677">
    <property type="term" value="F:DNA binding"/>
    <property type="evidence" value="ECO:0007669"/>
    <property type="project" value="InterPro"/>
</dbReference>
<keyword evidence="3" id="KW-1185">Reference proteome</keyword>
<proteinExistence type="predicted"/>
<gene>
    <name evidence="2" type="ORF">G3436_18050</name>
</gene>
<feature type="compositionally biased region" description="Basic residues" evidence="1">
    <location>
        <begin position="81"/>
        <end position="93"/>
    </location>
</feature>
<comment type="caution">
    <text evidence="2">The sequence shown here is derived from an EMBL/GenBank/DDBJ whole genome shotgun (WGS) entry which is preliminary data.</text>
</comment>
<evidence type="ECO:0000313" key="2">
    <source>
        <dbReference type="EMBL" id="NER65421.1"/>
    </source>
</evidence>
<dbReference type="Gene3D" id="1.10.260.40">
    <property type="entry name" value="lambda repressor-like DNA-binding domains"/>
    <property type="match status" value="1"/>
</dbReference>
<dbReference type="InterPro" id="IPR000655">
    <property type="entry name" value="Cro-like"/>
</dbReference>
<reference evidence="2 3" key="1">
    <citation type="submission" date="2020-02" db="EMBL/GenBank/DDBJ databases">
        <title>Broccoli isolated Pseudomonas sp.</title>
        <authorList>
            <person name="Fujikawa T."/>
            <person name="Sawada H."/>
        </authorList>
    </citation>
    <scope>NUCLEOTIDE SEQUENCE [LARGE SCALE GENOMIC DNA]</scope>
    <source>
        <strain evidence="2 3">MAFF212427</strain>
    </source>
</reference>
<protein>
    <submittedName>
        <fullName evidence="2">Uncharacterized protein</fullName>
    </submittedName>
</protein>
<dbReference type="SUPFAM" id="SSF47413">
    <property type="entry name" value="lambda repressor-like DNA-binding domains"/>
    <property type="match status" value="1"/>
</dbReference>
<feature type="region of interest" description="Disordered" evidence="1">
    <location>
        <begin position="50"/>
        <end position="93"/>
    </location>
</feature>
<organism evidence="2 3">
    <name type="scientific">Pseudomonas brassicae</name>
    <dbReference type="NCBI Taxonomy" id="2708063"/>
    <lineage>
        <taxon>Bacteria</taxon>
        <taxon>Pseudomonadati</taxon>
        <taxon>Pseudomonadota</taxon>
        <taxon>Gammaproteobacteria</taxon>
        <taxon>Pseudomonadales</taxon>
        <taxon>Pseudomonadaceae</taxon>
        <taxon>Pseudomonas</taxon>
    </lineage>
</organism>
<sequence length="93" mass="10390">MTVQFGIPLSEFAKGRSQVEVAEILGVTQGAISQMILSGRDVRVVHGSDGRPEGFEIRRIGSRRKKDSRVRRWPGASHLPRPARRHTAHAHRS</sequence>
<dbReference type="EMBL" id="JAAHBU010000268">
    <property type="protein sequence ID" value="NER65421.1"/>
    <property type="molecule type" value="Genomic_DNA"/>
</dbReference>
<feature type="compositionally biased region" description="Basic residues" evidence="1">
    <location>
        <begin position="60"/>
        <end position="72"/>
    </location>
</feature>
<dbReference type="Proteomes" id="UP000482634">
    <property type="component" value="Unassembled WGS sequence"/>
</dbReference>
<evidence type="ECO:0000313" key="3">
    <source>
        <dbReference type="Proteomes" id="UP000482634"/>
    </source>
</evidence>
<dbReference type="GO" id="GO:0006355">
    <property type="term" value="P:regulation of DNA-templated transcription"/>
    <property type="evidence" value="ECO:0007669"/>
    <property type="project" value="InterPro"/>
</dbReference>
<feature type="compositionally biased region" description="Basic and acidic residues" evidence="1">
    <location>
        <begin position="50"/>
        <end position="59"/>
    </location>
</feature>
<accession>A0A6B3NWD1</accession>